<gene>
    <name evidence="7" type="ORF">ACI2L5_55850</name>
</gene>
<feature type="transmembrane region" description="Helical" evidence="6">
    <location>
        <begin position="117"/>
        <end position="138"/>
    </location>
</feature>
<feature type="non-terminal residue" evidence="7">
    <location>
        <position position="324"/>
    </location>
</feature>
<comment type="subcellular location">
    <subcellularLocation>
        <location evidence="1">Cell membrane</location>
        <topology evidence="1">Multi-pass membrane protein</topology>
    </subcellularLocation>
</comment>
<evidence type="ECO:0000313" key="8">
    <source>
        <dbReference type="Proteomes" id="UP001620295"/>
    </source>
</evidence>
<feature type="transmembrane region" description="Helical" evidence="6">
    <location>
        <begin position="169"/>
        <end position="191"/>
    </location>
</feature>
<organism evidence="7 8">
    <name type="scientific">Streptomyces milbemycinicus</name>
    <dbReference type="NCBI Taxonomy" id="476552"/>
    <lineage>
        <taxon>Bacteria</taxon>
        <taxon>Bacillati</taxon>
        <taxon>Actinomycetota</taxon>
        <taxon>Actinomycetes</taxon>
        <taxon>Kitasatosporales</taxon>
        <taxon>Streptomycetaceae</taxon>
        <taxon>Streptomyces</taxon>
    </lineage>
</organism>
<dbReference type="InterPro" id="IPR050833">
    <property type="entry name" value="Poly_Biosynth_Transport"/>
</dbReference>
<feature type="transmembrane region" description="Helical" evidence="6">
    <location>
        <begin position="89"/>
        <end position="111"/>
    </location>
</feature>
<evidence type="ECO:0000256" key="4">
    <source>
        <dbReference type="ARBA" id="ARBA00022989"/>
    </source>
</evidence>
<feature type="transmembrane region" description="Helical" evidence="6">
    <location>
        <begin position="290"/>
        <end position="318"/>
    </location>
</feature>
<sequence>MEKKKDTKLLMINMVSSGVFQLLMLIVPIITTPYVSRIFSPEQLGLYASSYSMASIFVTIAMFGIPIYGARKIAQSNDKETRTKNFFSIWFLQIFFSVICFALFNFIVIAFRLDNMYYIQSFLILVNIFDISWFFIGLEEIRKNILRNFITKLIATLSIFLFIKKSYQLDIYLFINVLAMLLGNLTMFTSLRPHLILKKKYYHFSKDFLTVKESFRLLIPMLIDTTKNASSKLILVSLAGNYQVGIFDQGSKIIVLLLGILTSMSSALVPRMSHFVSLNRKNELNKYFKVFNSIICVFSVIVISGIISVGEFFVPLFFGEGYSG</sequence>
<dbReference type="EMBL" id="JBJDQH010000480">
    <property type="protein sequence ID" value="MFK4274043.1"/>
    <property type="molecule type" value="Genomic_DNA"/>
</dbReference>
<reference evidence="7 8" key="1">
    <citation type="submission" date="2024-11" db="EMBL/GenBank/DDBJ databases">
        <title>The Natural Products Discovery Center: Release of the First 8490 Sequenced Strains for Exploring Actinobacteria Biosynthetic Diversity.</title>
        <authorList>
            <person name="Kalkreuter E."/>
            <person name="Kautsar S.A."/>
            <person name="Yang D."/>
            <person name="Bader C.D."/>
            <person name="Teijaro C.N."/>
            <person name="Fluegel L."/>
            <person name="Davis C.M."/>
            <person name="Simpson J.R."/>
            <person name="Lauterbach L."/>
            <person name="Steele A.D."/>
            <person name="Gui C."/>
            <person name="Meng S."/>
            <person name="Li G."/>
            <person name="Viehrig K."/>
            <person name="Ye F."/>
            <person name="Su P."/>
            <person name="Kiefer A.F."/>
            <person name="Nichols A."/>
            <person name="Cepeda A.J."/>
            <person name="Yan W."/>
            <person name="Fan B."/>
            <person name="Jiang Y."/>
            <person name="Adhikari A."/>
            <person name="Zheng C.-J."/>
            <person name="Schuster L."/>
            <person name="Cowan T.M."/>
            <person name="Smanski M.J."/>
            <person name="Chevrette M.G."/>
            <person name="De Carvalho L.P.S."/>
            <person name="Shen B."/>
        </authorList>
    </citation>
    <scope>NUCLEOTIDE SEQUENCE [LARGE SCALE GENOMIC DNA]</scope>
    <source>
        <strain evidence="7 8">NPDC020863</strain>
    </source>
</reference>
<evidence type="ECO:0000313" key="7">
    <source>
        <dbReference type="EMBL" id="MFK4274043.1"/>
    </source>
</evidence>
<dbReference type="PANTHER" id="PTHR30250">
    <property type="entry name" value="PST FAMILY PREDICTED COLANIC ACID TRANSPORTER"/>
    <property type="match status" value="1"/>
</dbReference>
<keyword evidence="5 6" id="KW-0472">Membrane</keyword>
<keyword evidence="4 6" id="KW-1133">Transmembrane helix</keyword>
<dbReference type="PANTHER" id="PTHR30250:SF11">
    <property type="entry name" value="O-ANTIGEN TRANSPORTER-RELATED"/>
    <property type="match status" value="1"/>
</dbReference>
<evidence type="ECO:0000256" key="2">
    <source>
        <dbReference type="ARBA" id="ARBA00022475"/>
    </source>
</evidence>
<accession>A0ABW8M777</accession>
<comment type="caution">
    <text evidence="7">The sequence shown here is derived from an EMBL/GenBank/DDBJ whole genome shotgun (WGS) entry which is preliminary data.</text>
</comment>
<name>A0ABW8M777_9ACTN</name>
<evidence type="ECO:0000256" key="1">
    <source>
        <dbReference type="ARBA" id="ARBA00004651"/>
    </source>
</evidence>
<keyword evidence="8" id="KW-1185">Reference proteome</keyword>
<proteinExistence type="predicted"/>
<protein>
    <submittedName>
        <fullName evidence="7">Oligosaccharide flippase family protein</fullName>
    </submittedName>
</protein>
<evidence type="ECO:0000256" key="5">
    <source>
        <dbReference type="ARBA" id="ARBA00023136"/>
    </source>
</evidence>
<dbReference type="Proteomes" id="UP001620295">
    <property type="component" value="Unassembled WGS sequence"/>
</dbReference>
<keyword evidence="3 6" id="KW-0812">Transmembrane</keyword>
<feature type="transmembrane region" description="Helical" evidence="6">
    <location>
        <begin position="145"/>
        <end position="163"/>
    </location>
</feature>
<evidence type="ECO:0000256" key="3">
    <source>
        <dbReference type="ARBA" id="ARBA00022692"/>
    </source>
</evidence>
<dbReference type="InterPro" id="IPR002797">
    <property type="entry name" value="Polysacc_synth"/>
</dbReference>
<dbReference type="RefSeq" id="WP_404749696.1">
    <property type="nucleotide sequence ID" value="NZ_JBJDQH010000480.1"/>
</dbReference>
<feature type="transmembrane region" description="Helical" evidence="6">
    <location>
        <begin position="9"/>
        <end position="30"/>
    </location>
</feature>
<feature type="transmembrane region" description="Helical" evidence="6">
    <location>
        <begin position="50"/>
        <end position="68"/>
    </location>
</feature>
<keyword evidence="2" id="KW-1003">Cell membrane</keyword>
<evidence type="ECO:0000256" key="6">
    <source>
        <dbReference type="SAM" id="Phobius"/>
    </source>
</evidence>
<dbReference type="Pfam" id="PF01943">
    <property type="entry name" value="Polysacc_synt"/>
    <property type="match status" value="1"/>
</dbReference>